<dbReference type="InterPro" id="IPR050624">
    <property type="entry name" value="HTH-type_Tx_Regulator"/>
</dbReference>
<dbReference type="InterPro" id="IPR023772">
    <property type="entry name" value="DNA-bd_HTH_TetR-type_CS"/>
</dbReference>
<evidence type="ECO:0000256" key="2">
    <source>
        <dbReference type="PROSITE-ProRule" id="PRU00335"/>
    </source>
</evidence>
<dbReference type="Proteomes" id="UP001519306">
    <property type="component" value="Unassembled WGS sequence"/>
</dbReference>
<sequence>MNKSIDYENLSKKEINKIKKRKRLIESAYNCFLEKGFEKTTIGDITEGAGVAKGTFYLYFKDKTQIQNVVTLYKSYGVIQQSLKISREKNIEDKTEEFIYFLNEIINYLEKNTQMLKTIYKNLSKGIFNTILNQEGYEQERQSVDKIVEEFGSSFKHAIDPSESKQTLFIILEMVGAVCYNSIIINEPCSIDEMKPILFKCIKKILS</sequence>
<proteinExistence type="predicted"/>
<dbReference type="PROSITE" id="PS50977">
    <property type="entry name" value="HTH_TETR_2"/>
    <property type="match status" value="1"/>
</dbReference>
<dbReference type="PANTHER" id="PTHR43479">
    <property type="entry name" value="ACREF/ENVCD OPERON REPRESSOR-RELATED"/>
    <property type="match status" value="1"/>
</dbReference>
<accession>A0ABS4KC46</accession>
<reference evidence="4 5" key="1">
    <citation type="submission" date="2021-03" db="EMBL/GenBank/DDBJ databases">
        <title>Genomic Encyclopedia of Type Strains, Phase IV (KMG-IV): sequencing the most valuable type-strain genomes for metagenomic binning, comparative biology and taxonomic classification.</title>
        <authorList>
            <person name="Goeker M."/>
        </authorList>
    </citation>
    <scope>NUCLEOTIDE SEQUENCE [LARGE SCALE GENOMIC DNA]</scope>
    <source>
        <strain evidence="4 5">DSM 27563</strain>
    </source>
</reference>
<dbReference type="Pfam" id="PF00440">
    <property type="entry name" value="TetR_N"/>
    <property type="match status" value="1"/>
</dbReference>
<dbReference type="InterPro" id="IPR001647">
    <property type="entry name" value="HTH_TetR"/>
</dbReference>
<dbReference type="SUPFAM" id="SSF46689">
    <property type="entry name" value="Homeodomain-like"/>
    <property type="match status" value="1"/>
</dbReference>
<comment type="caution">
    <text evidence="4">The sequence shown here is derived from an EMBL/GenBank/DDBJ whole genome shotgun (WGS) entry which is preliminary data.</text>
</comment>
<evidence type="ECO:0000313" key="5">
    <source>
        <dbReference type="Proteomes" id="UP001519306"/>
    </source>
</evidence>
<feature type="DNA-binding region" description="H-T-H motif" evidence="2">
    <location>
        <begin position="41"/>
        <end position="60"/>
    </location>
</feature>
<dbReference type="EMBL" id="JAGGLJ010000007">
    <property type="protein sequence ID" value="MBP2025359.1"/>
    <property type="molecule type" value="Genomic_DNA"/>
</dbReference>
<gene>
    <name evidence="4" type="ORF">J2Z71_000889</name>
</gene>
<organism evidence="4 5">
    <name type="scientific">Peptoniphilus stercorisuis</name>
    <dbReference type="NCBI Taxonomy" id="1436965"/>
    <lineage>
        <taxon>Bacteria</taxon>
        <taxon>Bacillati</taxon>
        <taxon>Bacillota</taxon>
        <taxon>Tissierellia</taxon>
        <taxon>Tissierellales</taxon>
        <taxon>Peptoniphilaceae</taxon>
        <taxon>Peptoniphilus</taxon>
    </lineage>
</organism>
<dbReference type="RefSeq" id="WP_210060653.1">
    <property type="nucleotide sequence ID" value="NZ_JAGGLJ010000007.1"/>
</dbReference>
<dbReference type="PRINTS" id="PR00455">
    <property type="entry name" value="HTHTETR"/>
</dbReference>
<dbReference type="PROSITE" id="PS01081">
    <property type="entry name" value="HTH_TETR_1"/>
    <property type="match status" value="1"/>
</dbReference>
<evidence type="ECO:0000256" key="1">
    <source>
        <dbReference type="ARBA" id="ARBA00023125"/>
    </source>
</evidence>
<dbReference type="InterPro" id="IPR009057">
    <property type="entry name" value="Homeodomain-like_sf"/>
</dbReference>
<keyword evidence="5" id="KW-1185">Reference proteome</keyword>
<keyword evidence="1 2" id="KW-0238">DNA-binding</keyword>
<name>A0ABS4KC46_9FIRM</name>
<protein>
    <submittedName>
        <fullName evidence="4">AcrR family transcriptional regulator</fullName>
    </submittedName>
</protein>
<dbReference type="PANTHER" id="PTHR43479:SF11">
    <property type="entry name" value="ACREF_ENVCD OPERON REPRESSOR-RELATED"/>
    <property type="match status" value="1"/>
</dbReference>
<dbReference type="Gene3D" id="1.10.357.10">
    <property type="entry name" value="Tetracycline Repressor, domain 2"/>
    <property type="match status" value="1"/>
</dbReference>
<feature type="domain" description="HTH tetR-type" evidence="3">
    <location>
        <begin position="18"/>
        <end position="78"/>
    </location>
</feature>
<evidence type="ECO:0000313" key="4">
    <source>
        <dbReference type="EMBL" id="MBP2025359.1"/>
    </source>
</evidence>
<evidence type="ECO:0000259" key="3">
    <source>
        <dbReference type="PROSITE" id="PS50977"/>
    </source>
</evidence>